<proteinExistence type="predicted"/>
<name>A0ACA9R3P4_9GLOM</name>
<comment type="caution">
    <text evidence="1">The sequence shown here is derived from an EMBL/GenBank/DDBJ whole genome shotgun (WGS) entry which is preliminary data.</text>
</comment>
<protein>
    <submittedName>
        <fullName evidence="1">1272_t:CDS:1</fullName>
    </submittedName>
</protein>
<reference evidence="1" key="1">
    <citation type="submission" date="2021-06" db="EMBL/GenBank/DDBJ databases">
        <authorList>
            <person name="Kallberg Y."/>
            <person name="Tangrot J."/>
            <person name="Rosling A."/>
        </authorList>
    </citation>
    <scope>NUCLEOTIDE SEQUENCE</scope>
    <source>
        <strain evidence="1">CL356</strain>
    </source>
</reference>
<evidence type="ECO:0000313" key="2">
    <source>
        <dbReference type="Proteomes" id="UP000789525"/>
    </source>
</evidence>
<gene>
    <name evidence="1" type="ORF">ACOLOM_LOCUS14036</name>
</gene>
<keyword evidence="2" id="KW-1185">Reference proteome</keyword>
<evidence type="ECO:0000313" key="1">
    <source>
        <dbReference type="EMBL" id="CAG8774972.1"/>
    </source>
</evidence>
<dbReference type="Proteomes" id="UP000789525">
    <property type="component" value="Unassembled WGS sequence"/>
</dbReference>
<accession>A0ACA9R3P4</accession>
<feature type="non-terminal residue" evidence="1">
    <location>
        <position position="162"/>
    </location>
</feature>
<feature type="non-terminal residue" evidence="1">
    <location>
        <position position="1"/>
    </location>
</feature>
<sequence length="162" mass="17950">DLDTERVLTVAWASPLPMRMDMLANTGSATEKQNLADAQRDSNRMLRKAERIIRTGKKDPNSAQMLKEAFGPNWEQHHDQLKKDVRQMRTANLKVHDSNAATTEAQAKKGQQFGAFVRGTAQGPVAHFGSQYHNKDQQQRAGTAVHELSHAVLGTGDHVAID</sequence>
<organism evidence="1 2">
    <name type="scientific">Acaulospora colombiana</name>
    <dbReference type="NCBI Taxonomy" id="27376"/>
    <lineage>
        <taxon>Eukaryota</taxon>
        <taxon>Fungi</taxon>
        <taxon>Fungi incertae sedis</taxon>
        <taxon>Mucoromycota</taxon>
        <taxon>Glomeromycotina</taxon>
        <taxon>Glomeromycetes</taxon>
        <taxon>Diversisporales</taxon>
        <taxon>Acaulosporaceae</taxon>
        <taxon>Acaulospora</taxon>
    </lineage>
</organism>
<dbReference type="EMBL" id="CAJVPT010067439">
    <property type="protein sequence ID" value="CAG8774972.1"/>
    <property type="molecule type" value="Genomic_DNA"/>
</dbReference>